<dbReference type="OrthoDB" id="3182995at2759"/>
<name>A0A8H6W9M8_MYCCL</name>
<evidence type="ECO:0000256" key="1">
    <source>
        <dbReference type="SAM" id="MobiDB-lite"/>
    </source>
</evidence>
<evidence type="ECO:0008006" key="4">
    <source>
        <dbReference type="Google" id="ProtNLM"/>
    </source>
</evidence>
<evidence type="ECO:0000313" key="3">
    <source>
        <dbReference type="Proteomes" id="UP000613580"/>
    </source>
</evidence>
<organism evidence="2 3">
    <name type="scientific">Mycena chlorophos</name>
    <name type="common">Agaric fungus</name>
    <name type="synonym">Agaricus chlorophos</name>
    <dbReference type="NCBI Taxonomy" id="658473"/>
    <lineage>
        <taxon>Eukaryota</taxon>
        <taxon>Fungi</taxon>
        <taxon>Dikarya</taxon>
        <taxon>Basidiomycota</taxon>
        <taxon>Agaricomycotina</taxon>
        <taxon>Agaricomycetes</taxon>
        <taxon>Agaricomycetidae</taxon>
        <taxon>Agaricales</taxon>
        <taxon>Marasmiineae</taxon>
        <taxon>Mycenaceae</taxon>
        <taxon>Mycena</taxon>
    </lineage>
</organism>
<evidence type="ECO:0000313" key="2">
    <source>
        <dbReference type="EMBL" id="KAF7304299.1"/>
    </source>
</evidence>
<sequence length="368" mass="41583">MYAAWGLEGKPPPSSARTRRPLANDQASSTSPRAKWHLQLLTTTQERLRTPRDDAQVGFELRRHELRIRPVLDVLRRSVVVRGCVDNPAQTPPDVLLITLHLISQTGDYDPGTQHSSLCIPPEVNSEQSLIAYARYSTRRLGGRPRMRCIGARSCIPEKIDYKLWSWTLPTTTHYVAHITRRMPGKHASQALLTARLGAHNTSMLPLPRHNRDERCPRAVVKMALDEEEIANLEHEAAMYEVLAREQGRSVPRVFGHFRGRVDGREIACLLMEYCVPPFLGHRDDIGKFIMDSAYAIHARGVVHGNLQNDHHHIVPHPCGMMLLDLSTAQPHQCLHGRQLEVADRNGRYVVGVCPELAALERKYGCYL</sequence>
<dbReference type="SUPFAM" id="SSF56112">
    <property type="entry name" value="Protein kinase-like (PK-like)"/>
    <property type="match status" value="1"/>
</dbReference>
<protein>
    <recommendedName>
        <fullName evidence="4">Protein kinase domain-containing protein</fullName>
    </recommendedName>
</protein>
<accession>A0A8H6W9M8</accession>
<feature type="region of interest" description="Disordered" evidence="1">
    <location>
        <begin position="1"/>
        <end position="35"/>
    </location>
</feature>
<proteinExistence type="predicted"/>
<keyword evidence="3" id="KW-1185">Reference proteome</keyword>
<dbReference type="EMBL" id="JACAZE010000011">
    <property type="protein sequence ID" value="KAF7304299.1"/>
    <property type="molecule type" value="Genomic_DNA"/>
</dbReference>
<comment type="caution">
    <text evidence="2">The sequence shown here is derived from an EMBL/GenBank/DDBJ whole genome shotgun (WGS) entry which is preliminary data.</text>
</comment>
<dbReference type="Proteomes" id="UP000613580">
    <property type="component" value="Unassembled WGS sequence"/>
</dbReference>
<gene>
    <name evidence="2" type="ORF">HMN09_00831700</name>
</gene>
<dbReference type="AlphaFoldDB" id="A0A8H6W9M8"/>
<reference evidence="2" key="1">
    <citation type="submission" date="2020-05" db="EMBL/GenBank/DDBJ databases">
        <title>Mycena genomes resolve the evolution of fungal bioluminescence.</title>
        <authorList>
            <person name="Tsai I.J."/>
        </authorList>
    </citation>
    <scope>NUCLEOTIDE SEQUENCE</scope>
    <source>
        <strain evidence="2">110903Hualien_Pintung</strain>
    </source>
</reference>
<dbReference type="InterPro" id="IPR011009">
    <property type="entry name" value="Kinase-like_dom_sf"/>
</dbReference>